<dbReference type="PANTHER" id="PTHR34380">
    <property type="entry name" value="BNAA03G12380D PROTEIN"/>
    <property type="match status" value="1"/>
</dbReference>
<keyword evidence="4" id="KW-1185">Reference proteome</keyword>
<accession>A0ABD2RIG8</accession>
<sequence>MDREKQLRTEIQNLKRDFDSVKTGRNLAEKDQAIVDLEKLNMENRLKDMQRKNEELKNEKAEVEAKLKMYLEKFKELESRVLLQEEEAAKNRAVDVSVIQKMVEDFEAEDDDVIEVNSKASGADGDLQEKQLSPPRAPSFDSTANGSGKSRDEAAGSGNTDFISTKMNLVNCPDVQTLHSMPSAGGSAQVNSNVSNIEKKRRRSEEADPLLINLACENRAPTIDLSACEAKGCVKKNLNTASGRAGSSTVVHISDSDDENANGCVSKSNDVGKNLTFPHQIEEEDVKETSVSKRKISLCDSDNGGGSSFSKLKTRSIQELNRDGKPAFSHDNSHKPVFVRRCDDKDGGKSYSQLSSRRSDLYKLDGTGDDSSSDSENDPLSDKSMNMLIQRITKRKIFSSEDDLRSSFEKDPELCMNAICALYRHQISPNISSKGFFATTSQGLSQSDKISIAALGEYLIDGDPENKLRKAVEEVRPKDHAECKRLATKYCDQLYQIYLNKEDRLFLPISKF</sequence>
<proteinExistence type="predicted"/>
<name>A0ABD2RIG8_9SOLN</name>
<dbReference type="AlphaFoldDB" id="A0ABD2RIG8"/>
<feature type="region of interest" description="Disordered" evidence="2">
    <location>
        <begin position="119"/>
        <end position="160"/>
    </location>
</feature>
<dbReference type="PANTHER" id="PTHR34380:SF3">
    <property type="entry name" value="FRIGIDA-LIKE PROTEIN"/>
    <property type="match status" value="1"/>
</dbReference>
<keyword evidence="1" id="KW-0175">Coiled coil</keyword>
<organism evidence="3 4">
    <name type="scientific">Solanum stoloniferum</name>
    <dbReference type="NCBI Taxonomy" id="62892"/>
    <lineage>
        <taxon>Eukaryota</taxon>
        <taxon>Viridiplantae</taxon>
        <taxon>Streptophyta</taxon>
        <taxon>Embryophyta</taxon>
        <taxon>Tracheophyta</taxon>
        <taxon>Spermatophyta</taxon>
        <taxon>Magnoliopsida</taxon>
        <taxon>eudicotyledons</taxon>
        <taxon>Gunneridae</taxon>
        <taxon>Pentapetalae</taxon>
        <taxon>asterids</taxon>
        <taxon>lamiids</taxon>
        <taxon>Solanales</taxon>
        <taxon>Solanaceae</taxon>
        <taxon>Solanoideae</taxon>
        <taxon>Solaneae</taxon>
        <taxon>Solanum</taxon>
    </lineage>
</organism>
<protein>
    <submittedName>
        <fullName evidence="3">Uncharacterized protein</fullName>
    </submittedName>
</protein>
<feature type="coiled-coil region" evidence="1">
    <location>
        <begin position="39"/>
        <end position="87"/>
    </location>
</feature>
<evidence type="ECO:0000313" key="4">
    <source>
        <dbReference type="Proteomes" id="UP001627284"/>
    </source>
</evidence>
<feature type="compositionally biased region" description="Acidic residues" evidence="2">
    <location>
        <begin position="367"/>
        <end position="379"/>
    </location>
</feature>
<evidence type="ECO:0000256" key="1">
    <source>
        <dbReference type="SAM" id="Coils"/>
    </source>
</evidence>
<gene>
    <name evidence="3" type="ORF">AABB24_034998</name>
</gene>
<evidence type="ECO:0000256" key="2">
    <source>
        <dbReference type="SAM" id="MobiDB-lite"/>
    </source>
</evidence>
<evidence type="ECO:0000313" key="3">
    <source>
        <dbReference type="EMBL" id="KAL3331454.1"/>
    </source>
</evidence>
<comment type="caution">
    <text evidence="3">The sequence shown here is derived from an EMBL/GenBank/DDBJ whole genome shotgun (WGS) entry which is preliminary data.</text>
</comment>
<feature type="compositionally biased region" description="Polar residues" evidence="2">
    <location>
        <begin position="186"/>
        <end position="196"/>
    </location>
</feature>
<reference evidence="3 4" key="1">
    <citation type="submission" date="2024-05" db="EMBL/GenBank/DDBJ databases">
        <title>De novo assembly of an allotetraploid wild potato.</title>
        <authorList>
            <person name="Hosaka A.J."/>
        </authorList>
    </citation>
    <scope>NUCLEOTIDE SEQUENCE [LARGE SCALE GENOMIC DNA]</scope>
    <source>
        <tissue evidence="3">Young leaves</tissue>
    </source>
</reference>
<dbReference type="EMBL" id="JBJKTR010000020">
    <property type="protein sequence ID" value="KAL3331454.1"/>
    <property type="molecule type" value="Genomic_DNA"/>
</dbReference>
<dbReference type="Proteomes" id="UP001627284">
    <property type="component" value="Unassembled WGS sequence"/>
</dbReference>
<feature type="region of interest" description="Disordered" evidence="2">
    <location>
        <begin position="323"/>
        <end position="384"/>
    </location>
</feature>
<feature type="region of interest" description="Disordered" evidence="2">
    <location>
        <begin position="181"/>
        <end position="204"/>
    </location>
</feature>